<feature type="region of interest" description="Disordered" evidence="1">
    <location>
        <begin position="1"/>
        <end position="32"/>
    </location>
</feature>
<feature type="region of interest" description="Disordered" evidence="1">
    <location>
        <begin position="84"/>
        <end position="148"/>
    </location>
</feature>
<proteinExistence type="predicted"/>
<dbReference type="AlphaFoldDB" id="A0A835XMD0"/>
<dbReference type="Proteomes" id="UP000612055">
    <property type="component" value="Unassembled WGS sequence"/>
</dbReference>
<organism evidence="2 3">
    <name type="scientific">Edaphochlamys debaryana</name>
    <dbReference type="NCBI Taxonomy" id="47281"/>
    <lineage>
        <taxon>Eukaryota</taxon>
        <taxon>Viridiplantae</taxon>
        <taxon>Chlorophyta</taxon>
        <taxon>core chlorophytes</taxon>
        <taxon>Chlorophyceae</taxon>
        <taxon>CS clade</taxon>
        <taxon>Chlamydomonadales</taxon>
        <taxon>Chlamydomonadales incertae sedis</taxon>
        <taxon>Edaphochlamys</taxon>
    </lineage>
</organism>
<evidence type="ECO:0000256" key="1">
    <source>
        <dbReference type="SAM" id="MobiDB-lite"/>
    </source>
</evidence>
<feature type="compositionally biased region" description="Low complexity" evidence="1">
    <location>
        <begin position="320"/>
        <end position="335"/>
    </location>
</feature>
<evidence type="ECO:0000313" key="3">
    <source>
        <dbReference type="Proteomes" id="UP000612055"/>
    </source>
</evidence>
<reference evidence="2" key="1">
    <citation type="journal article" date="2020" name="bioRxiv">
        <title>Comparative genomics of Chlamydomonas.</title>
        <authorList>
            <person name="Craig R.J."/>
            <person name="Hasan A.R."/>
            <person name="Ness R.W."/>
            <person name="Keightley P.D."/>
        </authorList>
    </citation>
    <scope>NUCLEOTIDE SEQUENCE</scope>
    <source>
        <strain evidence="2">CCAP 11/70</strain>
    </source>
</reference>
<gene>
    <name evidence="2" type="ORF">HYH03_015805</name>
</gene>
<dbReference type="EMBL" id="JAEHOE010000129">
    <property type="protein sequence ID" value="KAG2485423.1"/>
    <property type="molecule type" value="Genomic_DNA"/>
</dbReference>
<name>A0A835XMD0_9CHLO</name>
<accession>A0A835XMD0</accession>
<feature type="compositionally biased region" description="Pro residues" evidence="1">
    <location>
        <begin position="548"/>
        <end position="558"/>
    </location>
</feature>
<comment type="caution">
    <text evidence="2">The sequence shown here is derived from an EMBL/GenBank/DDBJ whole genome shotgun (WGS) entry which is preliminary data.</text>
</comment>
<feature type="region of interest" description="Disordered" evidence="1">
    <location>
        <begin position="501"/>
        <end position="566"/>
    </location>
</feature>
<feature type="compositionally biased region" description="Gly residues" evidence="1">
    <location>
        <begin position="336"/>
        <end position="353"/>
    </location>
</feature>
<evidence type="ECO:0000313" key="2">
    <source>
        <dbReference type="EMBL" id="KAG2485423.1"/>
    </source>
</evidence>
<protein>
    <submittedName>
        <fullName evidence="2">Uncharacterized protein</fullName>
    </submittedName>
</protein>
<feature type="region of interest" description="Disordered" evidence="1">
    <location>
        <begin position="298"/>
        <end position="392"/>
    </location>
</feature>
<sequence length="635" mass="65333">MDLDGETLGLDALPPSSPAALRAKDKNDSSTRFYCPHPGCNRSFAELWRLKVHYRAPPDIRGSGKERGHGTELTHCPKCGKTLKPGKHHVGCSGGKTAPRQVNKRSRPATEADSPDDPQPGTHPTKHVRGTDGDGDAPQHVWGPDFGRSSQGAYAITLQAPMKDGEPWPHGVQPGIVYGPNGTATACWLPGPNGFVPQAAPLGYHQAQFTTDLQFVGAHGYPQQMPTFSAYPQQAMQGLAESGHVLSLQPNGTLQPIAGVPGAPPGGLQAVNPLLLQQHPHAEQQQCFIPAAAVEHGGQQGAVASSHHPQQLGGSGMGQQGQSQPSQQQQQSLQGDGSGPGLAGSSGRQGSGTGAVVPAPAGSNGTGPSEPEQPQAPPSKPTSSGNDSLGSIFGDVEEFTRDFGRIPSPPPLPPDFHTASSGAGPGMLFNFGQFGQKLPRSSSHTRLDKNLSAMGLSIDPAIEGDLLYDHTDDGDLMQLLFGVPDELPTMATIHLHKWSNEADEEDGAEGGGGRPGPVEGGAASSGGAAERTGANGGAPGASSSSQAPPSPPPVPPPQQGVHVATGQNGKTAHVEAGDAHGSTNGPESYIVHHGGGGGKLGALLNGASGQGHNGDEHHRDHLLDAETFRLLQSCD</sequence>
<feature type="compositionally biased region" description="Low complexity" evidence="1">
    <location>
        <begin position="12"/>
        <end position="21"/>
    </location>
</feature>
<feature type="compositionally biased region" description="Gly residues" evidence="1">
    <location>
        <begin position="509"/>
        <end position="519"/>
    </location>
</feature>
<dbReference type="OrthoDB" id="514817at2759"/>
<keyword evidence="3" id="KW-1185">Reference proteome</keyword>
<feature type="compositionally biased region" description="Low complexity" evidence="1">
    <location>
        <begin position="520"/>
        <end position="529"/>
    </location>
</feature>